<keyword evidence="3" id="KW-1185">Reference proteome</keyword>
<evidence type="ECO:0000313" key="2">
    <source>
        <dbReference type="EMBL" id="CAI2367852.1"/>
    </source>
</evidence>
<dbReference type="AlphaFoldDB" id="A0AAD1UJG8"/>
<feature type="compositionally biased region" description="Polar residues" evidence="1">
    <location>
        <begin position="191"/>
        <end position="206"/>
    </location>
</feature>
<sequence length="387" mass="45756">MTTISPRKHQKAHWESFDNIYKQQMNHMKKTRRKRVRKSLNTFKNNSYCQPQNLELESSSLMYPLDENKKIKISFLKNKNKITLEPIFYKNRESLAVMDQDKSLAPTASTKKLIKRIREVRRSRDPRSHNEATSPERPNADLVEFDDNQLNESDEDRYEPMQPALKNILNPQERNIRLTELKRKRQDKRTVSSFPSKLRSPQNNDYKQQEEISPLRAESEELYNLCHKLPIFSKTIYKRKESDSSLLNSDNTFENVDKKINKISFVARPVGQKALKDPYCIDAEDQKHISPQEFYKNHKKQGRYHDSKGTEAWQGLFPSKNLWNGDSLAEQVKQNSLRKHGILSYSLDRRNLHKSITYLRRTDKIFKLVDLKRHSIFRDLESGNFKG</sequence>
<gene>
    <name evidence="2" type="ORF">ECRASSUSDP1_LOCUS9140</name>
</gene>
<reference evidence="2" key="1">
    <citation type="submission" date="2023-07" db="EMBL/GenBank/DDBJ databases">
        <authorList>
            <consortium name="AG Swart"/>
            <person name="Singh M."/>
            <person name="Singh A."/>
            <person name="Seah K."/>
            <person name="Emmerich C."/>
        </authorList>
    </citation>
    <scope>NUCLEOTIDE SEQUENCE</scope>
    <source>
        <strain evidence="2">DP1</strain>
    </source>
</reference>
<dbReference type="Proteomes" id="UP001295684">
    <property type="component" value="Unassembled WGS sequence"/>
</dbReference>
<evidence type="ECO:0000313" key="3">
    <source>
        <dbReference type="Proteomes" id="UP001295684"/>
    </source>
</evidence>
<accession>A0AAD1UJG8</accession>
<dbReference type="EMBL" id="CAMPGE010008973">
    <property type="protein sequence ID" value="CAI2367852.1"/>
    <property type="molecule type" value="Genomic_DNA"/>
</dbReference>
<name>A0AAD1UJG8_EUPCR</name>
<protein>
    <submittedName>
        <fullName evidence="2">Uncharacterized protein</fullName>
    </submittedName>
</protein>
<feature type="region of interest" description="Disordered" evidence="1">
    <location>
        <begin position="115"/>
        <end position="145"/>
    </location>
</feature>
<proteinExistence type="predicted"/>
<evidence type="ECO:0000256" key="1">
    <source>
        <dbReference type="SAM" id="MobiDB-lite"/>
    </source>
</evidence>
<organism evidence="2 3">
    <name type="scientific">Euplotes crassus</name>
    <dbReference type="NCBI Taxonomy" id="5936"/>
    <lineage>
        <taxon>Eukaryota</taxon>
        <taxon>Sar</taxon>
        <taxon>Alveolata</taxon>
        <taxon>Ciliophora</taxon>
        <taxon>Intramacronucleata</taxon>
        <taxon>Spirotrichea</taxon>
        <taxon>Hypotrichia</taxon>
        <taxon>Euplotida</taxon>
        <taxon>Euplotidae</taxon>
        <taxon>Moneuplotes</taxon>
    </lineage>
</organism>
<feature type="region of interest" description="Disordered" evidence="1">
    <location>
        <begin position="181"/>
        <end position="210"/>
    </location>
</feature>
<feature type="compositionally biased region" description="Basic and acidic residues" evidence="1">
    <location>
        <begin position="116"/>
        <end position="130"/>
    </location>
</feature>
<comment type="caution">
    <text evidence="2">The sequence shown here is derived from an EMBL/GenBank/DDBJ whole genome shotgun (WGS) entry which is preliminary data.</text>
</comment>